<dbReference type="Gene3D" id="3.40.50.2000">
    <property type="entry name" value="Glycogen Phosphorylase B"/>
    <property type="match status" value="2"/>
</dbReference>
<dbReference type="CDD" id="cd03801">
    <property type="entry name" value="GT4_PimA-like"/>
    <property type="match status" value="1"/>
</dbReference>
<dbReference type="RefSeq" id="WP_042691081.1">
    <property type="nucleotide sequence ID" value="NZ_CP007264.1"/>
</dbReference>
<dbReference type="OrthoDB" id="132546at2157"/>
<dbReference type="AlphaFoldDB" id="W8P2D3"/>
<dbReference type="EMBL" id="CP007264">
    <property type="protein sequence ID" value="AHL22941.1"/>
    <property type="molecule type" value="Genomic_DNA"/>
</dbReference>
<dbReference type="STRING" id="195522.BD01_1330"/>
<evidence type="ECO:0000256" key="1">
    <source>
        <dbReference type="ARBA" id="ARBA00022679"/>
    </source>
</evidence>
<dbReference type="Pfam" id="PF13692">
    <property type="entry name" value="Glyco_trans_1_4"/>
    <property type="match status" value="1"/>
</dbReference>
<organism evidence="2 3">
    <name type="scientific">Thermococcus nautili</name>
    <dbReference type="NCBI Taxonomy" id="195522"/>
    <lineage>
        <taxon>Archaea</taxon>
        <taxon>Methanobacteriati</taxon>
        <taxon>Methanobacteriota</taxon>
        <taxon>Thermococci</taxon>
        <taxon>Thermococcales</taxon>
        <taxon>Thermococcaceae</taxon>
        <taxon>Thermococcus</taxon>
    </lineage>
</organism>
<accession>W8P2D3</accession>
<evidence type="ECO:0000313" key="3">
    <source>
        <dbReference type="Proteomes" id="UP000019434"/>
    </source>
</evidence>
<dbReference type="PANTHER" id="PTHR46401">
    <property type="entry name" value="GLYCOSYLTRANSFERASE WBBK-RELATED"/>
    <property type="match status" value="1"/>
</dbReference>
<name>W8P2D3_9EURY</name>
<keyword evidence="1 2" id="KW-0808">Transferase</keyword>
<dbReference type="HOGENOM" id="CLU_009583_0_4_2"/>
<protein>
    <submittedName>
        <fullName evidence="2">Glycosyltransferase</fullName>
    </submittedName>
</protein>
<keyword evidence="3" id="KW-1185">Reference proteome</keyword>
<dbReference type="Proteomes" id="UP000019434">
    <property type="component" value="Chromosome"/>
</dbReference>
<reference evidence="2 3" key="1">
    <citation type="submission" date="2014-02" db="EMBL/GenBank/DDBJ databases">
        <title>Genome Sequence of an Hyperthermophilic Archaeon, Thermococcus nautili 30-1, producing viral vesicles.</title>
        <authorList>
            <person name="Oberto J."/>
            <person name="Gaudin M."/>
            <person name="Cossu M."/>
            <person name="Gorlas A."/>
            <person name="Slesarev A."/>
            <person name="Marguet E."/>
            <person name="Forterre P."/>
        </authorList>
    </citation>
    <scope>NUCLEOTIDE SEQUENCE [LARGE SCALE GENOMIC DNA]</scope>
    <source>
        <strain evidence="2 3">30-1</strain>
    </source>
</reference>
<dbReference type="GeneID" id="82170588"/>
<sequence>MAKERGKVCIVAPSFDEPNKKHEGRTKMIARLYRFLQESGIPVSTNLENCSIIHINSSGIFELIKYSKLPQERKIYSLYSNLKTNPLNVLRDTLDFLRIRNPEIRENSLKNIIIRTALTMAVCSTPTAFIRSLVEKTVSVAVFSNRYTARRIGARNGRVIRIGIDLRKFQECPKKRKRSITIGYVGHPSTSKGILEVVEIMKKLKGVRKVLFLSNPARIKAEKLTGTDGDIEVKGPQEDLKAMYSSIDVLILPYRHELSSIATPLVLLEAMACGVAVVTSSIEHLKEAGEDAVLYAEPGNVADFVKKVQYLIENPKVRKKLGRRAKHLVRKNYDERTMLQSYLNLYEEIGD</sequence>
<dbReference type="GO" id="GO:0016757">
    <property type="term" value="F:glycosyltransferase activity"/>
    <property type="evidence" value="ECO:0007669"/>
    <property type="project" value="TreeGrafter"/>
</dbReference>
<dbReference type="KEGG" id="tnu:BD01_1330"/>
<dbReference type="eggNOG" id="arCOG01403">
    <property type="taxonomic scope" value="Archaea"/>
</dbReference>
<dbReference type="PANTHER" id="PTHR46401:SF2">
    <property type="entry name" value="GLYCOSYLTRANSFERASE WBBK-RELATED"/>
    <property type="match status" value="1"/>
</dbReference>
<evidence type="ECO:0000313" key="2">
    <source>
        <dbReference type="EMBL" id="AHL22941.1"/>
    </source>
</evidence>
<dbReference type="SUPFAM" id="SSF53756">
    <property type="entry name" value="UDP-Glycosyltransferase/glycogen phosphorylase"/>
    <property type="match status" value="1"/>
</dbReference>
<proteinExistence type="predicted"/>
<gene>
    <name evidence="2" type="ORF">BD01_1330</name>
</gene>